<dbReference type="EMBL" id="DSTX01000010">
    <property type="protein sequence ID" value="HFK20749.1"/>
    <property type="molecule type" value="Genomic_DNA"/>
</dbReference>
<dbReference type="PROSITE" id="PS50850">
    <property type="entry name" value="MFS"/>
    <property type="match status" value="1"/>
</dbReference>
<evidence type="ECO:0000256" key="1">
    <source>
        <dbReference type="ARBA" id="ARBA00004141"/>
    </source>
</evidence>
<feature type="transmembrane region" description="Helical" evidence="6">
    <location>
        <begin position="357"/>
        <end position="382"/>
    </location>
</feature>
<dbReference type="AlphaFoldDB" id="A0A7C3EX02"/>
<evidence type="ECO:0000259" key="7">
    <source>
        <dbReference type="PROSITE" id="PS50850"/>
    </source>
</evidence>
<dbReference type="CDD" id="cd17321">
    <property type="entry name" value="MFS_MMR_MDR_like"/>
    <property type="match status" value="1"/>
</dbReference>
<feature type="transmembrane region" description="Helical" evidence="6">
    <location>
        <begin position="331"/>
        <end position="351"/>
    </location>
</feature>
<evidence type="ECO:0000256" key="5">
    <source>
        <dbReference type="ARBA" id="ARBA00023136"/>
    </source>
</evidence>
<keyword evidence="3 6" id="KW-0812">Transmembrane</keyword>
<reference evidence="8" key="1">
    <citation type="journal article" date="2020" name="mSystems">
        <title>Genome- and Community-Level Interaction Insights into Carbon Utilization and Element Cycling Functions of Hydrothermarchaeota in Hydrothermal Sediment.</title>
        <authorList>
            <person name="Zhou Z."/>
            <person name="Liu Y."/>
            <person name="Xu W."/>
            <person name="Pan J."/>
            <person name="Luo Z.H."/>
            <person name="Li M."/>
        </authorList>
    </citation>
    <scope>NUCLEOTIDE SEQUENCE [LARGE SCALE GENOMIC DNA]</scope>
    <source>
        <strain evidence="8">SpSt-468</strain>
    </source>
</reference>
<dbReference type="InterPro" id="IPR020846">
    <property type="entry name" value="MFS_dom"/>
</dbReference>
<accession>A0A7C3EX02</accession>
<dbReference type="SUPFAM" id="SSF103473">
    <property type="entry name" value="MFS general substrate transporter"/>
    <property type="match status" value="1"/>
</dbReference>
<name>A0A7C3EX02_9CREN</name>
<evidence type="ECO:0000313" key="8">
    <source>
        <dbReference type="EMBL" id="HFK20749.1"/>
    </source>
</evidence>
<dbReference type="InterPro" id="IPR036259">
    <property type="entry name" value="MFS_trans_sf"/>
</dbReference>
<proteinExistence type="predicted"/>
<feature type="transmembrane region" description="Helical" evidence="6">
    <location>
        <begin position="107"/>
        <end position="129"/>
    </location>
</feature>
<protein>
    <submittedName>
        <fullName evidence="8">MFS transporter</fullName>
    </submittedName>
</protein>
<dbReference type="PANTHER" id="PTHR42718:SF9">
    <property type="entry name" value="MAJOR FACILITATOR SUPERFAMILY MULTIDRUG TRANSPORTER MFSC"/>
    <property type="match status" value="1"/>
</dbReference>
<sequence>MGGAKESSGGDPKHIVLLMATLATFVTPFSMSSANIALPAIGAEFSMDAILMGWVSTSFLLSSATFLVMFGRLADIYGRKRIFTYGIVVFMLASFMISLSPSSGVLIFMRVIQGVGGSMIATTSVALITSVFPPGERGKALGINSAAVYIGLSAGPFLGGFITQNFGWRSIFLLIVPLMAVVLLLVLTSMRGEWREAKGESFDYIGSSIFGFTLVTTIYGFSILPSYTGGILVAAGILGLLGFIRYETSAKSPVLDMKLFRGNRVFTFSNLAALINYASTAAITFLMSLYLQYVRGLDAQSAGLILLAQPVVQAILSPISGKLSDRVEPRLISSAGMAIISAGLFGLATISTETSQLLIIANLAALGLGFALFVTPNTNAIMSAVERRYLGVASGTLATMRQVGQTLSMGFAMMVLAVYVGPVQITPPFYPAFMGSITVIFVFFAFLCLVGMAASLARGKTMDAGQAGKCSRG</sequence>
<gene>
    <name evidence="8" type="ORF">ENS19_05630</name>
</gene>
<keyword evidence="2" id="KW-0813">Transport</keyword>
<dbReference type="GO" id="GO:0016020">
    <property type="term" value="C:membrane"/>
    <property type="evidence" value="ECO:0007669"/>
    <property type="project" value="UniProtKB-SubCell"/>
</dbReference>
<keyword evidence="5 6" id="KW-0472">Membrane</keyword>
<feature type="transmembrane region" description="Helical" evidence="6">
    <location>
        <begin position="403"/>
        <end position="421"/>
    </location>
</feature>
<feature type="transmembrane region" description="Helical" evidence="6">
    <location>
        <begin position="49"/>
        <end position="70"/>
    </location>
</feature>
<dbReference type="InterPro" id="IPR011701">
    <property type="entry name" value="MFS"/>
</dbReference>
<evidence type="ECO:0000256" key="2">
    <source>
        <dbReference type="ARBA" id="ARBA00022448"/>
    </source>
</evidence>
<evidence type="ECO:0000256" key="6">
    <source>
        <dbReference type="SAM" id="Phobius"/>
    </source>
</evidence>
<dbReference type="Gene3D" id="1.20.1720.10">
    <property type="entry name" value="Multidrug resistance protein D"/>
    <property type="match status" value="1"/>
</dbReference>
<feature type="transmembrane region" description="Helical" evidence="6">
    <location>
        <begin position="227"/>
        <end position="244"/>
    </location>
</feature>
<dbReference type="Gene3D" id="1.20.1250.20">
    <property type="entry name" value="MFS general substrate transporter like domains"/>
    <property type="match status" value="1"/>
</dbReference>
<keyword evidence="4 6" id="KW-1133">Transmembrane helix</keyword>
<evidence type="ECO:0000256" key="4">
    <source>
        <dbReference type="ARBA" id="ARBA00022989"/>
    </source>
</evidence>
<evidence type="ECO:0000256" key="3">
    <source>
        <dbReference type="ARBA" id="ARBA00022692"/>
    </source>
</evidence>
<dbReference type="FunFam" id="1.20.1250.20:FF:000503">
    <property type="entry name" value="Drug resistance transporter, EmrB/QacA subfamily"/>
    <property type="match status" value="1"/>
</dbReference>
<comment type="subcellular location">
    <subcellularLocation>
        <location evidence="1">Membrane</location>
        <topology evidence="1">Multi-pass membrane protein</topology>
    </subcellularLocation>
</comment>
<feature type="transmembrane region" description="Helical" evidence="6">
    <location>
        <begin position="141"/>
        <end position="162"/>
    </location>
</feature>
<feature type="transmembrane region" description="Helical" evidence="6">
    <location>
        <begin position="168"/>
        <end position="190"/>
    </location>
</feature>
<feature type="transmembrane region" description="Helical" evidence="6">
    <location>
        <begin position="433"/>
        <end position="457"/>
    </location>
</feature>
<dbReference type="PANTHER" id="PTHR42718">
    <property type="entry name" value="MAJOR FACILITATOR SUPERFAMILY MULTIDRUG TRANSPORTER MFSC"/>
    <property type="match status" value="1"/>
</dbReference>
<feature type="domain" description="Major facilitator superfamily (MFS) profile" evidence="7">
    <location>
        <begin position="16"/>
        <end position="463"/>
    </location>
</feature>
<dbReference type="Pfam" id="PF07690">
    <property type="entry name" value="MFS_1"/>
    <property type="match status" value="1"/>
</dbReference>
<organism evidence="8">
    <name type="scientific">Candidatus Methanomethylicus mesodigestus</name>
    <dbReference type="NCBI Taxonomy" id="1867258"/>
    <lineage>
        <taxon>Archaea</taxon>
        <taxon>Thermoproteota</taxon>
        <taxon>Methanosuratincolia</taxon>
        <taxon>Candidatus Methanomethylicales</taxon>
        <taxon>Candidatus Methanomethylicaceae</taxon>
        <taxon>Candidatus Methanomethylicus</taxon>
    </lineage>
</organism>
<feature type="transmembrane region" description="Helical" evidence="6">
    <location>
        <begin position="299"/>
        <end position="319"/>
    </location>
</feature>
<feature type="transmembrane region" description="Helical" evidence="6">
    <location>
        <begin position="202"/>
        <end position="221"/>
    </location>
</feature>
<dbReference type="GO" id="GO:0022857">
    <property type="term" value="F:transmembrane transporter activity"/>
    <property type="evidence" value="ECO:0007669"/>
    <property type="project" value="InterPro"/>
</dbReference>
<feature type="transmembrane region" description="Helical" evidence="6">
    <location>
        <begin position="265"/>
        <end position="293"/>
    </location>
</feature>
<comment type="caution">
    <text evidence="8">The sequence shown here is derived from an EMBL/GenBank/DDBJ whole genome shotgun (WGS) entry which is preliminary data.</text>
</comment>
<feature type="transmembrane region" description="Helical" evidence="6">
    <location>
        <begin position="82"/>
        <end position="101"/>
    </location>
</feature>